<reference evidence="2" key="1">
    <citation type="journal article" date="2023" name="Mol. Phylogenet. Evol.">
        <title>Genome-scale phylogeny and comparative genomics of the fungal order Sordariales.</title>
        <authorList>
            <person name="Hensen N."/>
            <person name="Bonometti L."/>
            <person name="Westerberg I."/>
            <person name="Brannstrom I.O."/>
            <person name="Guillou S."/>
            <person name="Cros-Aarteil S."/>
            <person name="Calhoun S."/>
            <person name="Haridas S."/>
            <person name="Kuo A."/>
            <person name="Mondo S."/>
            <person name="Pangilinan J."/>
            <person name="Riley R."/>
            <person name="LaButti K."/>
            <person name="Andreopoulos B."/>
            <person name="Lipzen A."/>
            <person name="Chen C."/>
            <person name="Yan M."/>
            <person name="Daum C."/>
            <person name="Ng V."/>
            <person name="Clum A."/>
            <person name="Steindorff A."/>
            <person name="Ohm R.A."/>
            <person name="Martin F."/>
            <person name="Silar P."/>
            <person name="Natvig D.O."/>
            <person name="Lalanne C."/>
            <person name="Gautier V."/>
            <person name="Ament-Velasquez S.L."/>
            <person name="Kruys A."/>
            <person name="Hutchinson M.I."/>
            <person name="Powell A.J."/>
            <person name="Barry K."/>
            <person name="Miller A.N."/>
            <person name="Grigoriev I.V."/>
            <person name="Debuchy R."/>
            <person name="Gladieux P."/>
            <person name="Hiltunen Thoren M."/>
            <person name="Johannesson H."/>
        </authorList>
    </citation>
    <scope>NUCLEOTIDE SEQUENCE</scope>
    <source>
        <strain evidence="2">CBS 232.78</strain>
    </source>
</reference>
<dbReference type="Pfam" id="PF06985">
    <property type="entry name" value="HET"/>
    <property type="match status" value="1"/>
</dbReference>
<dbReference type="InterPro" id="IPR010730">
    <property type="entry name" value="HET"/>
</dbReference>
<evidence type="ECO:0000313" key="3">
    <source>
        <dbReference type="Proteomes" id="UP001285441"/>
    </source>
</evidence>
<dbReference type="PANTHER" id="PTHR24148:SF64">
    <property type="entry name" value="HETEROKARYON INCOMPATIBILITY DOMAIN-CONTAINING PROTEIN"/>
    <property type="match status" value="1"/>
</dbReference>
<dbReference type="InterPro" id="IPR052895">
    <property type="entry name" value="HetReg/Transcr_Mod"/>
</dbReference>
<dbReference type="Pfam" id="PF26639">
    <property type="entry name" value="Het-6_barrel"/>
    <property type="match status" value="1"/>
</dbReference>
<dbReference type="EMBL" id="JAULSW010000009">
    <property type="protein sequence ID" value="KAK3369983.1"/>
    <property type="molecule type" value="Genomic_DNA"/>
</dbReference>
<evidence type="ECO:0000259" key="1">
    <source>
        <dbReference type="Pfam" id="PF06985"/>
    </source>
</evidence>
<feature type="domain" description="Heterokaryon incompatibility" evidence="1">
    <location>
        <begin position="1"/>
        <end position="97"/>
    </location>
</feature>
<sequence length="503" mass="55617">MMGEIYTLAKTTLSWLGEAADQSDVAMALIQTLGDWTREHEGEIFDGEGEDMPDDGSVQTMTAAIEWLGFPLSAQNWPAVWRFLERPYWSRVWVIQELAVRGGIRKASGVFVCGEDEFERPQFDYFCVLILFILLYGQSIRASSLEIEEPHRSMLINGHPPGLTMSQVVTACTGGSNRNLDWLLRTSARFQATDPRDKLYALLGLVEDGNIITPDYSKSYEEVVRMFVASHIEKYSSLRVLLGNRYRAIPSSPSWVPDLLSQEFHGGSGLIPAIGNDRFQASGSRLAVASLNVTLSSLFCRGVSIDIIDKAIGPLLMVEKQLDSAVQDLQTAAQSVGQNTFFDALIDFYRTLAPGSGEAFWRTLCLDGDWSGIDTVFPAPAIFELQMRVAFGMDRIPADFMAGTPENTRYIEFVGPFTRSLMIALSNRTFFTLKDGRMGVGPYLAQPGDLVVVLFGAVFCLVLRPVGDNRYRLVGDAYVHGAMSGELVGGTNDQEDGQVFELI</sequence>
<dbReference type="PANTHER" id="PTHR24148">
    <property type="entry name" value="ANKYRIN REPEAT DOMAIN-CONTAINING PROTEIN 39 HOMOLOG-RELATED"/>
    <property type="match status" value="1"/>
</dbReference>
<organism evidence="2 3">
    <name type="scientific">Podospora didyma</name>
    <dbReference type="NCBI Taxonomy" id="330526"/>
    <lineage>
        <taxon>Eukaryota</taxon>
        <taxon>Fungi</taxon>
        <taxon>Dikarya</taxon>
        <taxon>Ascomycota</taxon>
        <taxon>Pezizomycotina</taxon>
        <taxon>Sordariomycetes</taxon>
        <taxon>Sordariomycetidae</taxon>
        <taxon>Sordariales</taxon>
        <taxon>Podosporaceae</taxon>
        <taxon>Podospora</taxon>
    </lineage>
</organism>
<gene>
    <name evidence="2" type="ORF">B0H63DRAFT_402292</name>
</gene>
<accession>A0AAE0K4L3</accession>
<evidence type="ECO:0000313" key="2">
    <source>
        <dbReference type="EMBL" id="KAK3369983.1"/>
    </source>
</evidence>
<comment type="caution">
    <text evidence="2">The sequence shown here is derived from an EMBL/GenBank/DDBJ whole genome shotgun (WGS) entry which is preliminary data.</text>
</comment>
<dbReference type="AlphaFoldDB" id="A0AAE0K4L3"/>
<dbReference type="Proteomes" id="UP001285441">
    <property type="component" value="Unassembled WGS sequence"/>
</dbReference>
<name>A0AAE0K4L3_9PEZI</name>
<protein>
    <recommendedName>
        <fullName evidence="1">Heterokaryon incompatibility domain-containing protein</fullName>
    </recommendedName>
</protein>
<keyword evidence="3" id="KW-1185">Reference proteome</keyword>
<reference evidence="2" key="2">
    <citation type="submission" date="2023-06" db="EMBL/GenBank/DDBJ databases">
        <authorList>
            <consortium name="Lawrence Berkeley National Laboratory"/>
            <person name="Haridas S."/>
            <person name="Hensen N."/>
            <person name="Bonometti L."/>
            <person name="Westerberg I."/>
            <person name="Brannstrom I.O."/>
            <person name="Guillou S."/>
            <person name="Cros-Aarteil S."/>
            <person name="Calhoun S."/>
            <person name="Kuo A."/>
            <person name="Mondo S."/>
            <person name="Pangilinan J."/>
            <person name="Riley R."/>
            <person name="LaButti K."/>
            <person name="Andreopoulos B."/>
            <person name="Lipzen A."/>
            <person name="Chen C."/>
            <person name="Yanf M."/>
            <person name="Daum C."/>
            <person name="Ng V."/>
            <person name="Clum A."/>
            <person name="Steindorff A."/>
            <person name="Ohm R."/>
            <person name="Martin F."/>
            <person name="Silar P."/>
            <person name="Natvig D."/>
            <person name="Lalanne C."/>
            <person name="Gautier V."/>
            <person name="Ament-velasquez S.L."/>
            <person name="Kruys A."/>
            <person name="Hutchinson M.I."/>
            <person name="Powell A.J."/>
            <person name="Barry K."/>
            <person name="Miller A.N."/>
            <person name="Grigoriev I.V."/>
            <person name="Debuchy R."/>
            <person name="Gladieux P."/>
            <person name="Thoren M.H."/>
            <person name="Johannesson H."/>
        </authorList>
    </citation>
    <scope>NUCLEOTIDE SEQUENCE</scope>
    <source>
        <strain evidence="2">CBS 232.78</strain>
    </source>
</reference>
<proteinExistence type="predicted"/>